<dbReference type="HOGENOM" id="CLU_2823547_0_0_9"/>
<name>A9KM67_LACP7</name>
<evidence type="ECO:0000313" key="2">
    <source>
        <dbReference type="Proteomes" id="UP000000370"/>
    </source>
</evidence>
<dbReference type="KEGG" id="cpy:Cphy_1030"/>
<dbReference type="STRING" id="357809.Cphy_1030"/>
<protein>
    <submittedName>
        <fullName evidence="1">Uncharacterized protein</fullName>
    </submittedName>
</protein>
<evidence type="ECO:0000313" key="1">
    <source>
        <dbReference type="EMBL" id="ABX41410.1"/>
    </source>
</evidence>
<gene>
    <name evidence="1" type="ordered locus">Cphy_1030</name>
</gene>
<dbReference type="OrthoDB" id="9131041at2"/>
<sequence length="66" mass="7830">MVNFGMLYLVDVFEFGDLPNYEMEKVVILTKIPEQWTYPDIQPTLIKYIMETDEFKEITKIIGIKP</sequence>
<organism evidence="1 2">
    <name type="scientific">Lachnoclostridium phytofermentans (strain ATCC 700394 / DSM 18823 / ISDg)</name>
    <name type="common">Clostridium phytofermentans</name>
    <dbReference type="NCBI Taxonomy" id="357809"/>
    <lineage>
        <taxon>Bacteria</taxon>
        <taxon>Bacillati</taxon>
        <taxon>Bacillota</taxon>
        <taxon>Clostridia</taxon>
        <taxon>Lachnospirales</taxon>
        <taxon>Lachnospiraceae</taxon>
    </lineage>
</organism>
<dbReference type="EMBL" id="CP000885">
    <property type="protein sequence ID" value="ABX41410.1"/>
    <property type="molecule type" value="Genomic_DNA"/>
</dbReference>
<keyword evidence="2" id="KW-1185">Reference proteome</keyword>
<dbReference type="AlphaFoldDB" id="A9KM67"/>
<reference evidence="2" key="1">
    <citation type="submission" date="2007-11" db="EMBL/GenBank/DDBJ databases">
        <title>Complete genome sequence of Clostridium phytofermentans ISDg.</title>
        <authorList>
            <person name="Leschine S.B."/>
            <person name="Warnick T.A."/>
            <person name="Blanchard J.L."/>
            <person name="Schnell D.J."/>
            <person name="Petit E.L."/>
            <person name="LaTouf W.G."/>
            <person name="Copeland A."/>
            <person name="Lucas S."/>
            <person name="Lapidus A."/>
            <person name="Barry K."/>
            <person name="Glavina del Rio T."/>
            <person name="Dalin E."/>
            <person name="Tice H."/>
            <person name="Pitluck S."/>
            <person name="Kiss H."/>
            <person name="Brettin T."/>
            <person name="Bruce D."/>
            <person name="Detter J.C."/>
            <person name="Han C."/>
            <person name="Kuske C."/>
            <person name="Schmutz J."/>
            <person name="Larimer F."/>
            <person name="Land M."/>
            <person name="Hauser L."/>
            <person name="Kyrpides N."/>
            <person name="Kim E.A."/>
            <person name="Richardson P."/>
        </authorList>
    </citation>
    <scope>NUCLEOTIDE SEQUENCE [LARGE SCALE GENOMIC DNA]</scope>
    <source>
        <strain evidence="2">ATCC 700394 / DSM 18823 / ISDg</strain>
    </source>
</reference>
<dbReference type="Proteomes" id="UP000000370">
    <property type="component" value="Chromosome"/>
</dbReference>
<accession>A9KM67</accession>
<proteinExistence type="predicted"/>
<dbReference type="RefSeq" id="WP_012199056.1">
    <property type="nucleotide sequence ID" value="NC_010001.1"/>
</dbReference>